<comment type="function">
    <text evidence="6">Maltosyltransferase that uses maltose 1-phosphate (M1P) as the sugar donor to elongate linear or branched alpha-(1-&gt;4)-glucans. Is involved in a branched alpha-glucan biosynthetic pathway from trehalose, together with TreS, Mak and GlgB.</text>
</comment>
<dbReference type="KEGG" id="mei:Msip34_2563"/>
<comment type="subunit">
    <text evidence="1 6">Homodimer.</text>
</comment>
<keyword evidence="2 6" id="KW-0328">Glycosyltransferase</keyword>
<keyword evidence="9" id="KW-1185">Reference proteome</keyword>
<evidence type="ECO:0000256" key="3">
    <source>
        <dbReference type="ARBA" id="ARBA00022679"/>
    </source>
</evidence>
<dbReference type="Proteomes" id="UP000002743">
    <property type="component" value="Chromosome"/>
</dbReference>
<feature type="binding site" evidence="6">
    <location>
        <position position="404"/>
    </location>
    <ligand>
        <name>alpha-maltose 1-phosphate</name>
        <dbReference type="ChEBI" id="CHEBI:63576"/>
    </ligand>
</feature>
<gene>
    <name evidence="6" type="primary">glgE</name>
    <name evidence="8" type="ordered locus">Msip34_2563</name>
</gene>
<feature type="active site" description="Proton donor" evidence="6">
    <location>
        <position position="470"/>
    </location>
</feature>
<dbReference type="GO" id="GO:0030979">
    <property type="term" value="P:alpha-glucan biosynthetic process"/>
    <property type="evidence" value="ECO:0007669"/>
    <property type="project" value="UniProtKB-UniRule"/>
</dbReference>
<dbReference type="InterPro" id="IPR049171">
    <property type="entry name" value="GLGE_C"/>
</dbReference>
<evidence type="ECO:0000259" key="7">
    <source>
        <dbReference type="SMART" id="SM00642"/>
    </source>
</evidence>
<dbReference type="EC" id="2.4.99.16" evidence="6"/>
<feature type="site" description="Transition state stabilizer" evidence="6">
    <location>
        <position position="528"/>
    </location>
</feature>
<dbReference type="CDD" id="cd11344">
    <property type="entry name" value="AmyAc_GlgE_like"/>
    <property type="match status" value="1"/>
</dbReference>
<evidence type="ECO:0000256" key="1">
    <source>
        <dbReference type="ARBA" id="ARBA00011738"/>
    </source>
</evidence>
<dbReference type="GO" id="GO:0004553">
    <property type="term" value="F:hydrolase activity, hydrolyzing O-glycosyl compounds"/>
    <property type="evidence" value="ECO:0007669"/>
    <property type="project" value="InterPro"/>
</dbReference>
<feature type="domain" description="Glycosyl hydrolase family 13 catalytic" evidence="7">
    <location>
        <begin position="261"/>
        <end position="606"/>
    </location>
</feature>
<keyword evidence="4 6" id="KW-0119">Carbohydrate metabolism</keyword>
<dbReference type="Gene3D" id="2.60.40.10">
    <property type="entry name" value="Immunoglobulins"/>
    <property type="match status" value="1"/>
</dbReference>
<dbReference type="EMBL" id="CP001674">
    <property type="protein sequence ID" value="ACT51800.1"/>
    <property type="molecule type" value="Genomic_DNA"/>
</dbReference>
<dbReference type="PANTHER" id="PTHR47786">
    <property type="entry name" value="ALPHA-1,4-GLUCAN:MALTOSE-1-PHOSPHATE MALTOSYLTRANSFERASE"/>
    <property type="match status" value="1"/>
</dbReference>
<feature type="binding site" evidence="6">
    <location>
        <position position="442"/>
    </location>
    <ligand>
        <name>alpha-maltose 1-phosphate</name>
        <dbReference type="ChEBI" id="CHEBI:63576"/>
    </ligand>
</feature>
<evidence type="ECO:0000256" key="5">
    <source>
        <dbReference type="ARBA" id="ARBA00048735"/>
    </source>
</evidence>
<dbReference type="Gene3D" id="1.20.58.80">
    <property type="entry name" value="Phosphotransferase system, lactose/cellobiose-type IIA subunit"/>
    <property type="match status" value="1"/>
</dbReference>
<evidence type="ECO:0000256" key="4">
    <source>
        <dbReference type="ARBA" id="ARBA00023277"/>
    </source>
</evidence>
<proteinExistence type="inferred from homology"/>
<dbReference type="SMART" id="SM00642">
    <property type="entry name" value="Aamy"/>
    <property type="match status" value="1"/>
</dbReference>
<sequence length="717" mass="81560">MMLPEDLDHTPDPLQQSKEAAVLEYRFAILHRSRIAIENVTPCVDGGRFAVKRQQQEAVVVSADVFMDTHDLLRVCLAWHSGEDGRAHYIAMQSLGNDRWQASFVPPDIGCHYFFIEAWHDEFGTYVSNLRKKAQARLQVELEIEEGRLLIAKYLAHSNGGPADHRNALNAKEFLARLVCALESPEITAACAMQAELQQVDSSGLDLSSYSGRDQVKLSLLLSGDVAHMMETLDPRNFMARSIKFPLMVERTAAAFASWYEMFPRSQSGDTERHGTLQDVVARLPAIRDMGFDVLYFPPIHPIGLTHRKGRNNALIAQPSDPGSPYAIGSHEGGHEALHPQLGTWEDWDHLLEQTRLHGMEIALDFAIQCSPDHPWISQHPEWFDWRPDGSLRHAENPPKKYEDIVNVAFYAPEAIPHLWLALRNILLHWIAKGVKIFRVDNPHTKPLPFWEWLLRTVREQHPDVVFLSEAFTTPKMMYRLAKTGFSQSYTYFTWRNDKQGLTDYLQEMAQGEIADFFRPNFFVNTPDINPVFLQESGRPGFLIRAALAATLSGLWGISSGFELCEADAVPDSEEFNHSEKYEIRAWDWQRPGNIVAEISRLNQIRRENPQLQTHLGVRFHPSSNDQVLFFSKTGQRDVTRPSATVVLVAINLDPHATQSATLQIPLYLLGLVDDADVDVLDLWENQPTRWQGKFQTITLDPADRPFAIWRLDAGNR</sequence>
<dbReference type="InterPro" id="IPR026585">
    <property type="entry name" value="GlgE"/>
</dbReference>
<reference evidence="8 9" key="2">
    <citation type="journal article" date="2011" name="J. Bacteriol.">
        <title>Genomes of three methylotrophs from a single niche uncover genetic and metabolic divergence of Methylophilaceae.</title>
        <authorList>
            <person name="Lapidus A."/>
            <person name="Clum A."/>
            <person name="Labutti K."/>
            <person name="Kaluzhnaya M.G."/>
            <person name="Lim S."/>
            <person name="Beck D.A."/>
            <person name="Glavina Del Rio T."/>
            <person name="Nolan M."/>
            <person name="Mavromatis K."/>
            <person name="Huntemann M."/>
            <person name="Lucas S."/>
            <person name="Lidstrom M.E."/>
            <person name="Ivanova N."/>
            <person name="Chistoserdova L."/>
        </authorList>
    </citation>
    <scope>NUCLEOTIDE SEQUENCE [LARGE SCALE GENOMIC DNA]</scope>
    <source>
        <strain evidence="8 9">SIP3-4</strain>
    </source>
</reference>
<feature type="active site" description="Nucleophile" evidence="6">
    <location>
        <position position="441"/>
    </location>
</feature>
<dbReference type="AlphaFoldDB" id="C6XB30"/>
<dbReference type="RefSeq" id="WP_015831042.1">
    <property type="nucleotide sequence ID" value="NC_012969.1"/>
</dbReference>
<dbReference type="Gene3D" id="2.60.40.1180">
    <property type="entry name" value="Golgi alpha-mannosidase II"/>
    <property type="match status" value="1"/>
</dbReference>
<dbReference type="InterPro" id="IPR017853">
    <property type="entry name" value="GH"/>
</dbReference>
<dbReference type="HAMAP" id="MF_02124">
    <property type="entry name" value="GlgE"/>
    <property type="match status" value="1"/>
</dbReference>
<evidence type="ECO:0000256" key="6">
    <source>
        <dbReference type="HAMAP-Rule" id="MF_02124"/>
    </source>
</evidence>
<feature type="binding site" evidence="6">
    <location>
        <begin position="581"/>
        <end position="582"/>
    </location>
    <ligand>
        <name>alpha-maltose 1-phosphate</name>
        <dbReference type="ChEBI" id="CHEBI:63576"/>
    </ligand>
</feature>
<comment type="similarity">
    <text evidence="6">Belongs to the glycosyl hydrolase 13 family. GlgE subfamily.</text>
</comment>
<evidence type="ECO:0000256" key="2">
    <source>
        <dbReference type="ARBA" id="ARBA00022676"/>
    </source>
</evidence>
<feature type="binding site" evidence="6">
    <location>
        <position position="369"/>
    </location>
    <ligand>
        <name>alpha-maltose 1-phosphate</name>
        <dbReference type="ChEBI" id="CHEBI:63576"/>
    </ligand>
</feature>
<reference evidence="9" key="1">
    <citation type="submission" date="2009-07" db="EMBL/GenBank/DDBJ databases">
        <title>Complete sequence of chromosome of Methylovorus sp. SIP3-4.</title>
        <authorList>
            <person name="Lucas S."/>
            <person name="Copeland A."/>
            <person name="Lapidus A."/>
            <person name="Glavina del Rio T."/>
            <person name="Tice H."/>
            <person name="Bruce D."/>
            <person name="Goodwin L."/>
            <person name="Pitluck S."/>
            <person name="Clum A."/>
            <person name="Larimer F."/>
            <person name="Land M."/>
            <person name="Hauser L."/>
            <person name="Kyrpides N."/>
            <person name="Mikhailova N."/>
            <person name="Kayluzhnaya M."/>
            <person name="Chistoserdova L."/>
        </authorList>
    </citation>
    <scope>NUCLEOTIDE SEQUENCE [LARGE SCALE GENOMIC DNA]</scope>
    <source>
        <strain evidence="9">SIP3-4</strain>
    </source>
</reference>
<dbReference type="InterPro" id="IPR021828">
    <property type="entry name" value="GlgE_dom_N/S"/>
</dbReference>
<dbReference type="InterPro" id="IPR006047">
    <property type="entry name" value="GH13_cat_dom"/>
</dbReference>
<keyword evidence="3 6" id="KW-0808">Transferase</keyword>
<dbReference type="InterPro" id="IPR013780">
    <property type="entry name" value="Glyco_hydro_b"/>
</dbReference>
<accession>C6XB30</accession>
<evidence type="ECO:0000313" key="9">
    <source>
        <dbReference type="Proteomes" id="UP000002743"/>
    </source>
</evidence>
<dbReference type="Pfam" id="PF00128">
    <property type="entry name" value="Alpha-amylase"/>
    <property type="match status" value="1"/>
</dbReference>
<feature type="binding site" evidence="6">
    <location>
        <position position="309"/>
    </location>
    <ligand>
        <name>alpha-maltose 1-phosphate</name>
        <dbReference type="ChEBI" id="CHEBI:63576"/>
    </ligand>
</feature>
<dbReference type="Gene3D" id="3.20.20.80">
    <property type="entry name" value="Glycosidases"/>
    <property type="match status" value="1"/>
</dbReference>
<dbReference type="HOGENOM" id="CLU_015798_0_0_4"/>
<organism evidence="8 9">
    <name type="scientific">Methylovorus glucosotrophus (strain SIP3-4)</name>
    <dbReference type="NCBI Taxonomy" id="582744"/>
    <lineage>
        <taxon>Bacteria</taxon>
        <taxon>Pseudomonadati</taxon>
        <taxon>Pseudomonadota</taxon>
        <taxon>Betaproteobacteria</taxon>
        <taxon>Nitrosomonadales</taxon>
        <taxon>Methylophilaceae</taxon>
        <taxon>Methylovorus</taxon>
    </lineage>
</organism>
<dbReference type="Pfam" id="PF21702">
    <property type="entry name" value="GLGE_C"/>
    <property type="match status" value="1"/>
</dbReference>
<name>C6XB30_METGS</name>
<dbReference type="InterPro" id="IPR013783">
    <property type="entry name" value="Ig-like_fold"/>
</dbReference>
<comment type="catalytic activity">
    <reaction evidence="5 6">
        <text>alpha-maltose 1-phosphate + [(1-&gt;4)-alpha-D-glucosyl](n) = [(1-&gt;4)-alpha-D-glucosyl](n+2) + phosphate</text>
        <dbReference type="Rhea" id="RHEA:42692"/>
        <dbReference type="Rhea" id="RHEA-COMP:9584"/>
        <dbReference type="Rhea" id="RHEA-COMP:10183"/>
        <dbReference type="ChEBI" id="CHEBI:15444"/>
        <dbReference type="ChEBI" id="CHEBI:43474"/>
        <dbReference type="ChEBI" id="CHEBI:63576"/>
        <dbReference type="EC" id="2.4.99.16"/>
    </reaction>
</comment>
<dbReference type="CAZy" id="GH13">
    <property type="family name" value="Glycoside Hydrolase Family 13"/>
</dbReference>
<dbReference type="GO" id="GO:0016758">
    <property type="term" value="F:hexosyltransferase activity"/>
    <property type="evidence" value="ECO:0007669"/>
    <property type="project" value="UniProtKB-UniRule"/>
</dbReference>
<dbReference type="eggNOG" id="COG0366">
    <property type="taxonomic scope" value="Bacteria"/>
</dbReference>
<dbReference type="PANTHER" id="PTHR47786:SF2">
    <property type="entry name" value="GLYCOSYL HYDROLASE FAMILY 13 CATALYTIC DOMAIN-CONTAINING PROTEIN"/>
    <property type="match status" value="1"/>
</dbReference>
<dbReference type="Pfam" id="PF11896">
    <property type="entry name" value="GlgE_dom_N_S"/>
    <property type="match status" value="1"/>
</dbReference>
<dbReference type="SUPFAM" id="SSF51445">
    <property type="entry name" value="(Trans)glycosidases"/>
    <property type="match status" value="1"/>
</dbReference>
<dbReference type="STRING" id="582744.Msip34_2563"/>
<protein>
    <recommendedName>
        <fullName evidence="6">Alpha-1,4-glucan:maltose-1-phosphate maltosyltransferase</fullName>
        <shortName evidence="6">GMPMT</shortName>
        <ecNumber evidence="6">2.4.99.16</ecNumber>
    </recommendedName>
    <alternativeName>
        <fullName evidence="6">(1-&gt;4)-alpha-D-glucan:maltose-1-phosphate alpha-D-maltosyltransferase</fullName>
    </alternativeName>
</protein>
<evidence type="ECO:0000313" key="8">
    <source>
        <dbReference type="EMBL" id="ACT51800.1"/>
    </source>
</evidence>